<evidence type="ECO:0000256" key="4">
    <source>
        <dbReference type="ARBA" id="ARBA00023163"/>
    </source>
</evidence>
<dbReference type="Pfam" id="PF03466">
    <property type="entry name" value="LysR_substrate"/>
    <property type="match status" value="1"/>
</dbReference>
<dbReference type="EMBL" id="UOED01000046">
    <property type="protein sequence ID" value="VAV89519.1"/>
    <property type="molecule type" value="Genomic_DNA"/>
</dbReference>
<reference evidence="6" key="1">
    <citation type="submission" date="2018-06" db="EMBL/GenBank/DDBJ databases">
        <authorList>
            <person name="Zhirakovskaya E."/>
        </authorList>
    </citation>
    <scope>NUCLEOTIDE SEQUENCE</scope>
</reference>
<sequence length="287" mass="32437">MDVTLAKTFLTIIDAGNFRIASERLHVTQSTVSARVKSLEDQLGKSLFIRNKSGAKLTQAGRNFQEYALSFIQLWEKALSKVASEDHYQDHISIGARPGLWEPIVMAWLPWAKEKFPQLAFKAEFGIAADLIRKLEDGIVDIALLLSAPSIPGITVEQLYLEKFLLVTKATDIPERGHFTDFMEKNYIDVDWGREFRESKDHYFPGPTVPQLSVSIGIYGVKYILEYGGYGYFPNSMISKYIESGELRVLEDAPQITQPVYLAHCRDDHDQYTAPLLAGFREIAAKI</sequence>
<accession>A0A3B0RC01</accession>
<proteinExistence type="inferred from homology"/>
<gene>
    <name evidence="6" type="ORF">MNBD_ALPHA02-505</name>
</gene>
<dbReference type="GO" id="GO:0003700">
    <property type="term" value="F:DNA-binding transcription factor activity"/>
    <property type="evidence" value="ECO:0007669"/>
    <property type="project" value="InterPro"/>
</dbReference>
<dbReference type="GO" id="GO:0003677">
    <property type="term" value="F:DNA binding"/>
    <property type="evidence" value="ECO:0007669"/>
    <property type="project" value="UniProtKB-KW"/>
</dbReference>
<keyword evidence="4" id="KW-0804">Transcription</keyword>
<dbReference type="SUPFAM" id="SSF53850">
    <property type="entry name" value="Periplasmic binding protein-like II"/>
    <property type="match status" value="1"/>
</dbReference>
<dbReference type="PROSITE" id="PS50931">
    <property type="entry name" value="HTH_LYSR"/>
    <property type="match status" value="1"/>
</dbReference>
<evidence type="ECO:0000256" key="3">
    <source>
        <dbReference type="ARBA" id="ARBA00023125"/>
    </source>
</evidence>
<dbReference type="InterPro" id="IPR036390">
    <property type="entry name" value="WH_DNA-bd_sf"/>
</dbReference>
<name>A0A3B0RC01_9ZZZZ</name>
<feature type="domain" description="HTH lysR-type" evidence="5">
    <location>
        <begin position="1"/>
        <end position="58"/>
    </location>
</feature>
<keyword evidence="3" id="KW-0238">DNA-binding</keyword>
<dbReference type="InterPro" id="IPR000847">
    <property type="entry name" value="LysR_HTH_N"/>
</dbReference>
<keyword evidence="2" id="KW-0805">Transcription regulation</keyword>
<dbReference type="PANTHER" id="PTHR30579">
    <property type="entry name" value="TRANSCRIPTIONAL REGULATOR"/>
    <property type="match status" value="1"/>
</dbReference>
<protein>
    <submittedName>
        <fullName evidence="6">Transcriptional regulator PA1853, LysR family</fullName>
    </submittedName>
</protein>
<evidence type="ECO:0000256" key="2">
    <source>
        <dbReference type="ARBA" id="ARBA00023015"/>
    </source>
</evidence>
<comment type="similarity">
    <text evidence="1">Belongs to the LysR transcriptional regulatory family.</text>
</comment>
<dbReference type="AlphaFoldDB" id="A0A3B0RC01"/>
<dbReference type="Pfam" id="PF00126">
    <property type="entry name" value="HTH_1"/>
    <property type="match status" value="1"/>
</dbReference>
<dbReference type="SUPFAM" id="SSF46785">
    <property type="entry name" value="Winged helix' DNA-binding domain"/>
    <property type="match status" value="1"/>
</dbReference>
<evidence type="ECO:0000259" key="5">
    <source>
        <dbReference type="PROSITE" id="PS50931"/>
    </source>
</evidence>
<dbReference type="Gene3D" id="1.10.10.10">
    <property type="entry name" value="Winged helix-like DNA-binding domain superfamily/Winged helix DNA-binding domain"/>
    <property type="match status" value="1"/>
</dbReference>
<dbReference type="InterPro" id="IPR036388">
    <property type="entry name" value="WH-like_DNA-bd_sf"/>
</dbReference>
<organism evidence="6">
    <name type="scientific">hydrothermal vent metagenome</name>
    <dbReference type="NCBI Taxonomy" id="652676"/>
    <lineage>
        <taxon>unclassified sequences</taxon>
        <taxon>metagenomes</taxon>
        <taxon>ecological metagenomes</taxon>
    </lineage>
</organism>
<dbReference type="PANTHER" id="PTHR30579:SF8">
    <property type="entry name" value="HTH-TYPE TRANSCRIPTIONAL REGULATOR HDFR"/>
    <property type="match status" value="1"/>
</dbReference>
<evidence type="ECO:0000256" key="1">
    <source>
        <dbReference type="ARBA" id="ARBA00009437"/>
    </source>
</evidence>
<evidence type="ECO:0000313" key="6">
    <source>
        <dbReference type="EMBL" id="VAV89519.1"/>
    </source>
</evidence>
<dbReference type="InterPro" id="IPR005119">
    <property type="entry name" value="LysR_subst-bd"/>
</dbReference>
<dbReference type="PRINTS" id="PR00039">
    <property type="entry name" value="HTHLYSR"/>
</dbReference>
<dbReference type="InterPro" id="IPR050176">
    <property type="entry name" value="LTTR"/>
</dbReference>
<dbReference type="Gene3D" id="3.40.190.10">
    <property type="entry name" value="Periplasmic binding protein-like II"/>
    <property type="match status" value="1"/>
</dbReference>